<dbReference type="PANTHER" id="PTHR43625:SF40">
    <property type="entry name" value="ALDO-KETO REDUCTASE YAKC [NADP(+)]"/>
    <property type="match status" value="1"/>
</dbReference>
<protein>
    <recommendedName>
        <fullName evidence="2">NADP-dependent oxidoreductase domain-containing protein</fullName>
    </recommendedName>
</protein>
<dbReference type="Pfam" id="PF00248">
    <property type="entry name" value="Aldo_ket_red"/>
    <property type="match status" value="1"/>
</dbReference>
<name>A0A364LDH7_TALAM</name>
<dbReference type="InterPro" id="IPR036812">
    <property type="entry name" value="NAD(P)_OxRdtase_dom_sf"/>
</dbReference>
<dbReference type="GO" id="GO:0016491">
    <property type="term" value="F:oxidoreductase activity"/>
    <property type="evidence" value="ECO:0007669"/>
    <property type="project" value="UniProtKB-KW"/>
</dbReference>
<comment type="caution">
    <text evidence="3">The sequence shown here is derived from an EMBL/GenBank/DDBJ whole genome shotgun (WGS) entry which is preliminary data.</text>
</comment>
<proteinExistence type="predicted"/>
<sequence>MPAVSKVPTRAFGKLGPELPRLGLGLMNTSGTYNLPPPDSERLALLDHAYNKGQVFWDTADEYGDSEDLLGKWFAANPEKRKDIFLATKFGIRIIDGKLQPSSSPEYCRQAIEKSLKRLGLPYIDLYYIHRLDKVTPIEKTIEALVQLKNEGKIKHLGISECSAESLRRAHAVHPITAIQVEYSLFCREIESSKTKLLETARELGVAVVCYSPLGNGFLTGRFRTVEDVSGPGDRRHILPWYAPDYLANNLAVVDKIAEIAKTKGITSAQLALAWLLAQGNDIFPIPGTSNFKRLDENLASASVTITEEEEKALRELAGEIVAERFQSKTGFAYGDTPPLE</sequence>
<feature type="domain" description="NADP-dependent oxidoreductase" evidence="2">
    <location>
        <begin position="21"/>
        <end position="317"/>
    </location>
</feature>
<keyword evidence="1" id="KW-0560">Oxidoreductase</keyword>
<evidence type="ECO:0000313" key="3">
    <source>
        <dbReference type="EMBL" id="RAO73866.1"/>
    </source>
</evidence>
<dbReference type="STRING" id="1196081.A0A364LDH7"/>
<gene>
    <name evidence="3" type="ORF">BHQ10_009878</name>
</gene>
<dbReference type="Gene3D" id="3.20.20.100">
    <property type="entry name" value="NADP-dependent oxidoreductase domain"/>
    <property type="match status" value="1"/>
</dbReference>
<keyword evidence="4" id="KW-1185">Reference proteome</keyword>
<dbReference type="InterPro" id="IPR050791">
    <property type="entry name" value="Aldo-Keto_reductase"/>
</dbReference>
<organism evidence="3 4">
    <name type="scientific">Talaromyces amestolkiae</name>
    <dbReference type="NCBI Taxonomy" id="1196081"/>
    <lineage>
        <taxon>Eukaryota</taxon>
        <taxon>Fungi</taxon>
        <taxon>Dikarya</taxon>
        <taxon>Ascomycota</taxon>
        <taxon>Pezizomycotina</taxon>
        <taxon>Eurotiomycetes</taxon>
        <taxon>Eurotiomycetidae</taxon>
        <taxon>Eurotiales</taxon>
        <taxon>Trichocomaceae</taxon>
        <taxon>Talaromyces</taxon>
        <taxon>Talaromyces sect. Talaromyces</taxon>
    </lineage>
</organism>
<evidence type="ECO:0000313" key="4">
    <source>
        <dbReference type="Proteomes" id="UP000249363"/>
    </source>
</evidence>
<dbReference type="SUPFAM" id="SSF51430">
    <property type="entry name" value="NAD(P)-linked oxidoreductase"/>
    <property type="match status" value="1"/>
</dbReference>
<dbReference type="Proteomes" id="UP000249363">
    <property type="component" value="Unassembled WGS sequence"/>
</dbReference>
<dbReference type="AlphaFoldDB" id="A0A364LDH7"/>
<dbReference type="RefSeq" id="XP_040738380.1">
    <property type="nucleotide sequence ID" value="XM_040882840.1"/>
</dbReference>
<accession>A0A364LDH7</accession>
<reference evidence="3 4" key="1">
    <citation type="journal article" date="2017" name="Biotechnol. Biofuels">
        <title>Differential beta-glucosidase expression as a function of carbon source availability in Talaromyces amestolkiae: a genomic and proteomic approach.</title>
        <authorList>
            <person name="de Eugenio L.I."/>
            <person name="Mendez-Liter J.A."/>
            <person name="Nieto-Dominguez M."/>
            <person name="Alonso L."/>
            <person name="Gil-Munoz J."/>
            <person name="Barriuso J."/>
            <person name="Prieto A."/>
            <person name="Martinez M.J."/>
        </authorList>
    </citation>
    <scope>NUCLEOTIDE SEQUENCE [LARGE SCALE GENOMIC DNA]</scope>
    <source>
        <strain evidence="3 4">CIB</strain>
    </source>
</reference>
<evidence type="ECO:0000256" key="1">
    <source>
        <dbReference type="ARBA" id="ARBA00023002"/>
    </source>
</evidence>
<dbReference type="OrthoDB" id="4219122at2759"/>
<dbReference type="GeneID" id="63799092"/>
<dbReference type="EMBL" id="MIKG01000027">
    <property type="protein sequence ID" value="RAO73866.1"/>
    <property type="molecule type" value="Genomic_DNA"/>
</dbReference>
<dbReference type="InterPro" id="IPR023210">
    <property type="entry name" value="NADP_OxRdtase_dom"/>
</dbReference>
<evidence type="ECO:0000259" key="2">
    <source>
        <dbReference type="Pfam" id="PF00248"/>
    </source>
</evidence>
<dbReference type="GO" id="GO:0005737">
    <property type="term" value="C:cytoplasm"/>
    <property type="evidence" value="ECO:0007669"/>
    <property type="project" value="TreeGrafter"/>
</dbReference>
<dbReference type="PANTHER" id="PTHR43625">
    <property type="entry name" value="AFLATOXIN B1 ALDEHYDE REDUCTASE"/>
    <property type="match status" value="1"/>
</dbReference>